<dbReference type="Proteomes" id="UP000218238">
    <property type="component" value="Unassembled WGS sequence"/>
</dbReference>
<name>A0A2A2TDI7_9CYAN</name>
<keyword evidence="2" id="KW-1185">Reference proteome</keyword>
<sequence length="78" mass="8865">MQKLVVSDRNLRNFTSCDTLSILEKGYPATKCKNENVLKSVTIRGTVCKREQKKITMPLGYKTWVIESLPAPNKRTPP</sequence>
<dbReference type="EMBL" id="NTFS01000348">
    <property type="protein sequence ID" value="PAX51706.1"/>
    <property type="molecule type" value="Genomic_DNA"/>
</dbReference>
<accession>A0A2A2TDI7</accession>
<proteinExistence type="predicted"/>
<comment type="caution">
    <text evidence="1">The sequence shown here is derived from an EMBL/GenBank/DDBJ whole genome shotgun (WGS) entry which is preliminary data.</text>
</comment>
<protein>
    <submittedName>
        <fullName evidence="1">Uncharacterized protein</fullName>
    </submittedName>
</protein>
<reference evidence="1 2" key="1">
    <citation type="submission" date="2017-08" db="EMBL/GenBank/DDBJ databases">
        <title>Draft genome sequence of filamentous cyanobacterium Calothrix elsteri CCALA 953.</title>
        <authorList>
            <person name="Gagunashvili A.N."/>
            <person name="Elster J."/>
            <person name="Andresson O.S."/>
        </authorList>
    </citation>
    <scope>NUCLEOTIDE SEQUENCE [LARGE SCALE GENOMIC DNA]</scope>
    <source>
        <strain evidence="1 2">CCALA 953</strain>
    </source>
</reference>
<gene>
    <name evidence="1" type="ORF">CK510_23355</name>
</gene>
<organism evidence="1 2">
    <name type="scientific">Brunnivagina elsteri CCALA 953</name>
    <dbReference type="NCBI Taxonomy" id="987040"/>
    <lineage>
        <taxon>Bacteria</taxon>
        <taxon>Bacillati</taxon>
        <taxon>Cyanobacteriota</taxon>
        <taxon>Cyanophyceae</taxon>
        <taxon>Nostocales</taxon>
        <taxon>Calotrichaceae</taxon>
        <taxon>Brunnivagina</taxon>
    </lineage>
</organism>
<dbReference type="AlphaFoldDB" id="A0A2A2TDI7"/>
<evidence type="ECO:0000313" key="2">
    <source>
        <dbReference type="Proteomes" id="UP000218238"/>
    </source>
</evidence>
<evidence type="ECO:0000313" key="1">
    <source>
        <dbReference type="EMBL" id="PAX51706.1"/>
    </source>
</evidence>